<dbReference type="InterPro" id="IPR006139">
    <property type="entry name" value="D-isomer_2_OHA_DH_cat_dom"/>
</dbReference>
<protein>
    <submittedName>
        <fullName evidence="6">4-phosphoerythronate dehydrogenase</fullName>
        <ecNumber evidence="6">1.1.1.290</ecNumber>
    </submittedName>
</protein>
<name>N1VXJ7_9LEPT</name>
<dbReference type="SUPFAM" id="SSF51735">
    <property type="entry name" value="NAD(P)-binding Rossmann-fold domains"/>
    <property type="match status" value="1"/>
</dbReference>
<dbReference type="Pfam" id="PF02826">
    <property type="entry name" value="2-Hacid_dh_C"/>
    <property type="match status" value="1"/>
</dbReference>
<sequence length="332" mass="36909">MFFNHKLFISTYPFGKYDKSPVELLEQTGINFSINPLNRKLTSAEVLDFAKDCTGIIAGTENLERLVSESKNLKFISRVGIGLDSVPLKLCRHKGILVSYTPDAVTLAVAEIVLGMMITLPRHVVFADRQIRNGGWTRPVGISIQSSVIGIVGLGRVGYKISQMLTSLKPKKILVCDILDKSEDIKRLRAFGLDIEQVTLNSLLSFSDIVSVHVPLTPLTQNLIATHELKQMKKSSFLINFSRGGVVNESSAYESLKKNEIAGLALDVYEKEPYSGNLIELDNVVLTQHMGSCSFDCRLAMESQATEELIRFFKGEKLMSEVPDFEFENSPT</sequence>
<dbReference type="PROSITE" id="PS00065">
    <property type="entry name" value="D_2_HYDROXYACID_DH_1"/>
    <property type="match status" value="1"/>
</dbReference>
<dbReference type="PANTHER" id="PTHR10996:SF283">
    <property type="entry name" value="GLYOXYLATE_HYDROXYPYRUVATE REDUCTASE B"/>
    <property type="match status" value="1"/>
</dbReference>
<dbReference type="InterPro" id="IPR006140">
    <property type="entry name" value="D-isomer_DH_NAD-bd"/>
</dbReference>
<dbReference type="RefSeq" id="WP_002974461.1">
    <property type="nucleotide sequence ID" value="NZ_AOGW02000010.1"/>
</dbReference>
<dbReference type="InterPro" id="IPR036291">
    <property type="entry name" value="NAD(P)-bd_dom_sf"/>
</dbReference>
<dbReference type="PROSITE" id="PS00671">
    <property type="entry name" value="D_2_HYDROXYACID_DH_3"/>
    <property type="match status" value="1"/>
</dbReference>
<evidence type="ECO:0000256" key="3">
    <source>
        <dbReference type="RuleBase" id="RU003719"/>
    </source>
</evidence>
<dbReference type="AlphaFoldDB" id="N1VXJ7"/>
<dbReference type="GO" id="GO:0033711">
    <property type="term" value="F:4-phosphoerythronate dehydrogenase activity"/>
    <property type="evidence" value="ECO:0007669"/>
    <property type="project" value="UniProtKB-EC"/>
</dbReference>
<dbReference type="CDD" id="cd12172">
    <property type="entry name" value="PGDH_like_2"/>
    <property type="match status" value="1"/>
</dbReference>
<dbReference type="GO" id="GO:0051287">
    <property type="term" value="F:NAD binding"/>
    <property type="evidence" value="ECO:0007669"/>
    <property type="project" value="InterPro"/>
</dbReference>
<evidence type="ECO:0000313" key="7">
    <source>
        <dbReference type="Proteomes" id="UP000012371"/>
    </source>
</evidence>
<keyword evidence="7" id="KW-1185">Reference proteome</keyword>
<dbReference type="GO" id="GO:0030267">
    <property type="term" value="F:glyoxylate reductase (NADPH) activity"/>
    <property type="evidence" value="ECO:0007669"/>
    <property type="project" value="TreeGrafter"/>
</dbReference>
<dbReference type="EC" id="1.1.1.290" evidence="6"/>
<proteinExistence type="inferred from homology"/>
<dbReference type="InterPro" id="IPR029753">
    <property type="entry name" value="D-isomer_DH_CS"/>
</dbReference>
<evidence type="ECO:0000256" key="2">
    <source>
        <dbReference type="ARBA" id="ARBA00023002"/>
    </source>
</evidence>
<dbReference type="InterPro" id="IPR050223">
    <property type="entry name" value="D-isomer_2-hydroxyacid_DH"/>
</dbReference>
<dbReference type="PANTHER" id="PTHR10996">
    <property type="entry name" value="2-HYDROXYACID DEHYDROGENASE-RELATED"/>
    <property type="match status" value="1"/>
</dbReference>
<evidence type="ECO:0000259" key="4">
    <source>
        <dbReference type="Pfam" id="PF00389"/>
    </source>
</evidence>
<comment type="caution">
    <text evidence="6">The sequence shown here is derived from an EMBL/GenBank/DDBJ whole genome shotgun (WGS) entry which is preliminary data.</text>
</comment>
<reference evidence="6" key="1">
    <citation type="submission" date="2013-03" db="EMBL/GenBank/DDBJ databases">
        <authorList>
            <person name="Harkins D.M."/>
            <person name="Durkin A.S."/>
            <person name="Brinkac L.M."/>
            <person name="Haft D.H."/>
            <person name="Selengut J.D."/>
            <person name="Sanka R."/>
            <person name="DePew J."/>
            <person name="Purushe J."/>
            <person name="Hartskeerl R.A."/>
            <person name="Ahmed A."/>
            <person name="van der Linden H."/>
            <person name="Goris M.G.A."/>
            <person name="Vinetz J.M."/>
            <person name="Sutton G.G."/>
            <person name="Nierman W.C."/>
            <person name="Fouts D.E."/>
        </authorList>
    </citation>
    <scope>NUCLEOTIDE SEQUENCE [LARGE SCALE GENOMIC DNA]</scope>
    <source>
        <strain evidence="6">LT 11-33</strain>
    </source>
</reference>
<keyword evidence="2 3" id="KW-0560">Oxidoreductase</keyword>
<dbReference type="InterPro" id="IPR029752">
    <property type="entry name" value="D-isomer_DH_CS1"/>
</dbReference>
<feature type="domain" description="D-isomer specific 2-hydroxyacid dehydrogenase catalytic" evidence="4">
    <location>
        <begin position="19"/>
        <end position="322"/>
    </location>
</feature>
<evidence type="ECO:0000259" key="5">
    <source>
        <dbReference type="Pfam" id="PF02826"/>
    </source>
</evidence>
<dbReference type="Proteomes" id="UP000012371">
    <property type="component" value="Unassembled WGS sequence"/>
</dbReference>
<dbReference type="GO" id="GO:0016618">
    <property type="term" value="F:hydroxypyruvate reductase [NAD(P)H] activity"/>
    <property type="evidence" value="ECO:0007669"/>
    <property type="project" value="TreeGrafter"/>
</dbReference>
<dbReference type="GO" id="GO:0005829">
    <property type="term" value="C:cytosol"/>
    <property type="evidence" value="ECO:0007669"/>
    <property type="project" value="TreeGrafter"/>
</dbReference>
<dbReference type="OrthoDB" id="9805416at2"/>
<dbReference type="SUPFAM" id="SSF52283">
    <property type="entry name" value="Formate/glycerate dehydrogenase catalytic domain-like"/>
    <property type="match status" value="1"/>
</dbReference>
<dbReference type="EMBL" id="AOGW02000010">
    <property type="protein sequence ID" value="EMY61780.1"/>
    <property type="molecule type" value="Genomic_DNA"/>
</dbReference>
<comment type="similarity">
    <text evidence="1 3">Belongs to the D-isomer specific 2-hydroxyacid dehydrogenase family.</text>
</comment>
<evidence type="ECO:0000313" key="6">
    <source>
        <dbReference type="EMBL" id="EMY61780.1"/>
    </source>
</evidence>
<evidence type="ECO:0000256" key="1">
    <source>
        <dbReference type="ARBA" id="ARBA00005854"/>
    </source>
</evidence>
<feature type="domain" description="D-isomer specific 2-hydroxyacid dehydrogenase NAD-binding" evidence="5">
    <location>
        <begin position="114"/>
        <end position="291"/>
    </location>
</feature>
<dbReference type="STRING" id="1257025.LEP1GSC203_1266"/>
<dbReference type="Gene3D" id="3.40.50.720">
    <property type="entry name" value="NAD(P)-binding Rossmann-like Domain"/>
    <property type="match status" value="2"/>
</dbReference>
<dbReference type="Pfam" id="PF00389">
    <property type="entry name" value="2-Hacid_dh"/>
    <property type="match status" value="1"/>
</dbReference>
<accession>N1VXJ7</accession>
<gene>
    <name evidence="6" type="primary">pdxB_1</name>
    <name evidence="6" type="ORF">LEP1GSC203_1266</name>
</gene>
<organism evidence="6 7">
    <name type="scientific">Leptospira terpstrae serovar Hualin str. LT 11-33 = ATCC 700639</name>
    <dbReference type="NCBI Taxonomy" id="1257025"/>
    <lineage>
        <taxon>Bacteria</taxon>
        <taxon>Pseudomonadati</taxon>
        <taxon>Spirochaetota</taxon>
        <taxon>Spirochaetia</taxon>
        <taxon>Leptospirales</taxon>
        <taxon>Leptospiraceae</taxon>
        <taxon>Leptospira</taxon>
    </lineage>
</organism>